<organism evidence="8 9">
    <name type="scientific">Rhodococcus artemisiae</name>
    <dbReference type="NCBI Taxonomy" id="714159"/>
    <lineage>
        <taxon>Bacteria</taxon>
        <taxon>Bacillati</taxon>
        <taxon>Actinomycetota</taxon>
        <taxon>Actinomycetes</taxon>
        <taxon>Mycobacteriales</taxon>
        <taxon>Nocardiaceae</taxon>
        <taxon>Rhodococcus</taxon>
    </lineage>
</organism>
<evidence type="ECO:0000256" key="1">
    <source>
        <dbReference type="ARBA" id="ARBA00004141"/>
    </source>
</evidence>
<dbReference type="Proteomes" id="UP001336020">
    <property type="component" value="Unassembled WGS sequence"/>
</dbReference>
<accession>A0ABU7L9Q3</accession>
<evidence type="ECO:0000256" key="6">
    <source>
        <dbReference type="SAM" id="Phobius"/>
    </source>
</evidence>
<feature type="domain" description="Methylamine utilisation protein MauE" evidence="7">
    <location>
        <begin position="5"/>
        <end position="137"/>
    </location>
</feature>
<feature type="compositionally biased region" description="Polar residues" evidence="5">
    <location>
        <begin position="165"/>
        <end position="176"/>
    </location>
</feature>
<dbReference type="Pfam" id="PF07291">
    <property type="entry name" value="MauE"/>
    <property type="match status" value="1"/>
</dbReference>
<keyword evidence="4 6" id="KW-0472">Membrane</keyword>
<evidence type="ECO:0000259" key="7">
    <source>
        <dbReference type="Pfam" id="PF07291"/>
    </source>
</evidence>
<evidence type="ECO:0000313" key="8">
    <source>
        <dbReference type="EMBL" id="MEE2057612.1"/>
    </source>
</evidence>
<keyword evidence="2 6" id="KW-0812">Transmembrane</keyword>
<reference evidence="8 9" key="1">
    <citation type="submission" date="2023-07" db="EMBL/GenBank/DDBJ databases">
        <authorList>
            <person name="Girao M."/>
            <person name="Carvalho M.F."/>
        </authorList>
    </citation>
    <scope>NUCLEOTIDE SEQUENCE [LARGE SCALE GENOMIC DNA]</scope>
    <source>
        <strain evidence="8 9">YIM65754</strain>
    </source>
</reference>
<dbReference type="EMBL" id="JAUTXY010000003">
    <property type="protein sequence ID" value="MEE2057612.1"/>
    <property type="molecule type" value="Genomic_DNA"/>
</dbReference>
<dbReference type="InterPro" id="IPR009908">
    <property type="entry name" value="Methylamine_util_MauE"/>
</dbReference>
<evidence type="ECO:0000313" key="9">
    <source>
        <dbReference type="Proteomes" id="UP001336020"/>
    </source>
</evidence>
<comment type="subcellular location">
    <subcellularLocation>
        <location evidence="1">Membrane</location>
        <topology evidence="1">Multi-pass membrane protein</topology>
    </subcellularLocation>
</comment>
<comment type="caution">
    <text evidence="8">The sequence shown here is derived from an EMBL/GenBank/DDBJ whole genome shotgun (WGS) entry which is preliminary data.</text>
</comment>
<protein>
    <submittedName>
        <fullName evidence="8">MauE/DoxX family redox-associated membrane protein</fullName>
    </submittedName>
</protein>
<evidence type="ECO:0000256" key="2">
    <source>
        <dbReference type="ARBA" id="ARBA00022692"/>
    </source>
</evidence>
<evidence type="ECO:0000256" key="5">
    <source>
        <dbReference type="SAM" id="MobiDB-lite"/>
    </source>
</evidence>
<feature type="transmembrane region" description="Helical" evidence="6">
    <location>
        <begin position="46"/>
        <end position="67"/>
    </location>
</feature>
<dbReference type="RefSeq" id="WP_330132854.1">
    <property type="nucleotide sequence ID" value="NZ_JAUTXY010000003.1"/>
</dbReference>
<proteinExistence type="predicted"/>
<feature type="transmembrane region" description="Helical" evidence="6">
    <location>
        <begin position="126"/>
        <end position="145"/>
    </location>
</feature>
<feature type="region of interest" description="Disordered" evidence="5">
    <location>
        <begin position="155"/>
        <end position="176"/>
    </location>
</feature>
<keyword evidence="3 6" id="KW-1133">Transmembrane helix</keyword>
<name>A0ABU7L9Q3_9NOCA</name>
<evidence type="ECO:0000256" key="4">
    <source>
        <dbReference type="ARBA" id="ARBA00023136"/>
    </source>
</evidence>
<feature type="transmembrane region" description="Helical" evidence="6">
    <location>
        <begin position="74"/>
        <end position="94"/>
    </location>
</feature>
<sequence length="176" mass="18376">MWIRLVSAAARLGLAAVWLISGWIKFSDPTQTVVAVRAYQLLPNDLVRPVAAALPMVELVLGVLLLVGLAVRPAAMLSAVTLVILIGAIVSAWARGLSIDCGCFGGGGVAEGIDGGDYAREIARDVGFLALSVWLVIFPRAPLALGPRSRAALRTNSDPGGIVQPDNSPMNEGQHS</sequence>
<keyword evidence="9" id="KW-1185">Reference proteome</keyword>
<gene>
    <name evidence="8" type="ORF">Q7514_08740</name>
</gene>
<evidence type="ECO:0000256" key="3">
    <source>
        <dbReference type="ARBA" id="ARBA00022989"/>
    </source>
</evidence>